<dbReference type="PANTHER" id="PTHR43793">
    <property type="entry name" value="FAD SYNTHASE"/>
    <property type="match status" value="1"/>
</dbReference>
<accession>A0ABN6SRB4</accession>
<protein>
    <submittedName>
        <fullName evidence="5">Cytidyltransferase</fullName>
    </submittedName>
</protein>
<feature type="domain" description="DUF357" evidence="4">
    <location>
        <begin position="15"/>
        <end position="77"/>
    </location>
</feature>
<dbReference type="Pfam" id="PF04010">
    <property type="entry name" value="DUF357"/>
    <property type="match status" value="1"/>
</dbReference>
<dbReference type="NCBIfam" id="TIGR00125">
    <property type="entry name" value="cyt_tran_rel"/>
    <property type="match status" value="1"/>
</dbReference>
<sequence length="239" mass="27253">MTMDSIDPMAKIDAYIRNVANALDQIDREGIKNEVIDIARAYLKDSMYHLSRGDQFNALATIAYAEGLLDALRILGIAHFNWDKTSDLIRKSQNKVFVAGTFEIIHPGHIAYLRHAWTLGRVVAVIARDSTVKRIKGRDIVIPEDQRLEVVRNIVYVHKARLGYEDDMFRVVEEERPNIILLGPNQPFNEDSLREELRKRGLGNMEVIRFNDYVDCPLCSTTKILKAISNKFSQGNSLP</sequence>
<dbReference type="Gene3D" id="1.20.1270.90">
    <property type="entry name" value="AF1782-like"/>
    <property type="match status" value="1"/>
</dbReference>
<dbReference type="EMBL" id="AP026830">
    <property type="protein sequence ID" value="BDR91944.1"/>
    <property type="molecule type" value="Genomic_DNA"/>
</dbReference>
<dbReference type="PANTHER" id="PTHR43793:SF1">
    <property type="entry name" value="FAD SYNTHASE"/>
    <property type="match status" value="1"/>
</dbReference>
<dbReference type="GeneID" id="76206584"/>
<keyword evidence="1" id="KW-0808">Transferase</keyword>
<dbReference type="InterPro" id="IPR023140">
    <property type="entry name" value="DUF357"/>
</dbReference>
<dbReference type="InterPro" id="IPR004821">
    <property type="entry name" value="Cyt_trans-like"/>
</dbReference>
<organism evidence="5 6">
    <name type="scientific">Vulcanisaeta souniana JCM 11219</name>
    <dbReference type="NCBI Taxonomy" id="1293586"/>
    <lineage>
        <taxon>Archaea</taxon>
        <taxon>Thermoproteota</taxon>
        <taxon>Thermoprotei</taxon>
        <taxon>Thermoproteales</taxon>
        <taxon>Thermoproteaceae</taxon>
        <taxon>Vulcanisaeta</taxon>
    </lineage>
</organism>
<gene>
    <name evidence="5" type="ORF">Vsou_10370</name>
</gene>
<proteinExistence type="predicted"/>
<dbReference type="InterPro" id="IPR014729">
    <property type="entry name" value="Rossmann-like_a/b/a_fold"/>
</dbReference>
<dbReference type="InterPro" id="IPR050385">
    <property type="entry name" value="Archaeal_FAD_synthase"/>
</dbReference>
<dbReference type="Pfam" id="PF01467">
    <property type="entry name" value="CTP_transf_like"/>
    <property type="match status" value="1"/>
</dbReference>
<evidence type="ECO:0000313" key="6">
    <source>
        <dbReference type="Proteomes" id="UP001060771"/>
    </source>
</evidence>
<dbReference type="SUPFAM" id="SSF158372">
    <property type="entry name" value="AF1782-like"/>
    <property type="match status" value="1"/>
</dbReference>
<reference evidence="6" key="1">
    <citation type="submission" date="2022-09" db="EMBL/GenBank/DDBJ databases">
        <title>Complete genome sequence of Vulcanisaeta souniana.</title>
        <authorList>
            <person name="Kato S."/>
            <person name="Itoh T."/>
            <person name="Ohkuma M."/>
        </authorList>
    </citation>
    <scope>NUCLEOTIDE SEQUENCE [LARGE SCALE GENOMIC DNA]</scope>
    <source>
        <strain evidence="6">JCM 11219</strain>
    </source>
</reference>
<evidence type="ECO:0000259" key="3">
    <source>
        <dbReference type="Pfam" id="PF01467"/>
    </source>
</evidence>
<name>A0ABN6SRB4_9CREN</name>
<dbReference type="Proteomes" id="UP001060771">
    <property type="component" value="Chromosome"/>
</dbReference>
<keyword evidence="2" id="KW-0548">Nucleotidyltransferase</keyword>
<evidence type="ECO:0000313" key="5">
    <source>
        <dbReference type="EMBL" id="BDR91944.1"/>
    </source>
</evidence>
<evidence type="ECO:0000256" key="2">
    <source>
        <dbReference type="ARBA" id="ARBA00022695"/>
    </source>
</evidence>
<dbReference type="InterPro" id="IPR036809">
    <property type="entry name" value="AF1782-like_sf"/>
</dbReference>
<feature type="domain" description="Cytidyltransferase-like" evidence="3">
    <location>
        <begin position="98"/>
        <end position="226"/>
    </location>
</feature>
<dbReference type="RefSeq" id="WP_229709670.1">
    <property type="nucleotide sequence ID" value="NZ_AP026830.1"/>
</dbReference>
<dbReference type="SUPFAM" id="SSF52374">
    <property type="entry name" value="Nucleotidylyl transferase"/>
    <property type="match status" value="1"/>
</dbReference>
<evidence type="ECO:0000256" key="1">
    <source>
        <dbReference type="ARBA" id="ARBA00022679"/>
    </source>
</evidence>
<dbReference type="Gene3D" id="3.40.50.620">
    <property type="entry name" value="HUPs"/>
    <property type="match status" value="1"/>
</dbReference>
<keyword evidence="6" id="KW-1185">Reference proteome</keyword>
<evidence type="ECO:0000259" key="4">
    <source>
        <dbReference type="Pfam" id="PF04010"/>
    </source>
</evidence>